<dbReference type="PANTHER" id="PTHR33395:SF22">
    <property type="entry name" value="REVERSE TRANSCRIPTASE DOMAIN-CONTAINING PROTEIN"/>
    <property type="match status" value="1"/>
</dbReference>
<feature type="region of interest" description="Disordered" evidence="1">
    <location>
        <begin position="1"/>
        <end position="32"/>
    </location>
</feature>
<dbReference type="EMBL" id="CAJOBZ010000005">
    <property type="protein sequence ID" value="CAF4798462.1"/>
    <property type="molecule type" value="Genomic_DNA"/>
</dbReference>
<evidence type="ECO:0000259" key="3">
    <source>
        <dbReference type="Pfam" id="PF14529"/>
    </source>
</evidence>
<evidence type="ECO:0000259" key="2">
    <source>
        <dbReference type="Pfam" id="PF00078"/>
    </source>
</evidence>
<protein>
    <recommendedName>
        <fullName evidence="6">Reverse transcriptase domain-containing protein</fullName>
    </recommendedName>
</protein>
<dbReference type="SUPFAM" id="SSF56672">
    <property type="entry name" value="DNA/RNA polymerases"/>
    <property type="match status" value="1"/>
</dbReference>
<gene>
    <name evidence="4" type="ORF">PMACD_LOCUS3303</name>
</gene>
<proteinExistence type="predicted"/>
<dbReference type="Gene3D" id="3.60.10.10">
    <property type="entry name" value="Endonuclease/exonuclease/phosphatase"/>
    <property type="match status" value="1"/>
</dbReference>
<dbReference type="AlphaFoldDB" id="A0A821P8I5"/>
<evidence type="ECO:0000313" key="4">
    <source>
        <dbReference type="EMBL" id="CAF4798462.1"/>
    </source>
</evidence>
<keyword evidence="5" id="KW-1185">Reference proteome</keyword>
<feature type="domain" description="Reverse transcriptase" evidence="2">
    <location>
        <begin position="572"/>
        <end position="695"/>
    </location>
</feature>
<dbReference type="Proteomes" id="UP000663880">
    <property type="component" value="Unassembled WGS sequence"/>
</dbReference>
<dbReference type="PANTHER" id="PTHR33395">
    <property type="entry name" value="TRANSCRIPTASE, PUTATIVE-RELATED-RELATED"/>
    <property type="match status" value="1"/>
</dbReference>
<evidence type="ECO:0000313" key="5">
    <source>
        <dbReference type="Proteomes" id="UP000663880"/>
    </source>
</evidence>
<dbReference type="Pfam" id="PF00078">
    <property type="entry name" value="RVT_1"/>
    <property type="match status" value="1"/>
</dbReference>
<dbReference type="Pfam" id="PF14529">
    <property type="entry name" value="Exo_endo_phos_2"/>
    <property type="match status" value="1"/>
</dbReference>
<feature type="domain" description="Endonuclease/exonuclease/phosphatase" evidence="3">
    <location>
        <begin position="142"/>
        <end position="258"/>
    </location>
</feature>
<dbReference type="InterPro" id="IPR005135">
    <property type="entry name" value="Endo/exonuclease/phosphatase"/>
</dbReference>
<dbReference type="GO" id="GO:0061343">
    <property type="term" value="P:cell adhesion involved in heart morphogenesis"/>
    <property type="evidence" value="ECO:0007669"/>
    <property type="project" value="TreeGrafter"/>
</dbReference>
<dbReference type="GO" id="GO:0007508">
    <property type="term" value="P:larval heart development"/>
    <property type="evidence" value="ECO:0007669"/>
    <property type="project" value="TreeGrafter"/>
</dbReference>
<organism evidence="4 5">
    <name type="scientific">Pieris macdunnoughi</name>
    <dbReference type="NCBI Taxonomy" id="345717"/>
    <lineage>
        <taxon>Eukaryota</taxon>
        <taxon>Metazoa</taxon>
        <taxon>Ecdysozoa</taxon>
        <taxon>Arthropoda</taxon>
        <taxon>Hexapoda</taxon>
        <taxon>Insecta</taxon>
        <taxon>Pterygota</taxon>
        <taxon>Neoptera</taxon>
        <taxon>Endopterygota</taxon>
        <taxon>Lepidoptera</taxon>
        <taxon>Glossata</taxon>
        <taxon>Ditrysia</taxon>
        <taxon>Papilionoidea</taxon>
        <taxon>Pieridae</taxon>
        <taxon>Pierinae</taxon>
        <taxon>Pieris</taxon>
    </lineage>
</organism>
<dbReference type="CDD" id="cd01650">
    <property type="entry name" value="RT_nLTR_like"/>
    <property type="match status" value="1"/>
</dbReference>
<reference evidence="4" key="1">
    <citation type="submission" date="2021-02" db="EMBL/GenBank/DDBJ databases">
        <authorList>
            <person name="Steward A R."/>
        </authorList>
    </citation>
    <scope>NUCLEOTIDE SEQUENCE</scope>
</reference>
<accession>A0A821P8I5</accession>
<name>A0A821P8I5_9NEOP</name>
<sequence>MKVQKKQNLPQGVPHALAVENPPLGVHHRDTQHPAPPSTLAVDFTNVRGLNSNINAVHYHLETAKPALLFLTETQISSPADTSHLSYPGYKLEHSFVPRAGVCVYVREDICSRRLGTLEGRDLSNLWLRVDCDDHPRFYACLYRSHSGNTETDRLIEHIQMATDSLLERVPTAEIVILGDFNAHHADWLGSETTDHAGRSFHDFALAYDLTQMVPAITRIPDVDGHKPSLLDLLLTSHPENYQVSVDPPLGSSDHCVVRSTVPSTRPSRPRFMGCRRIWHYKSADWDGMRSFFASYPWGPMCFSPEAPDSVAASVAEVVLQGMELFIPFSAVPIGGKSQPWFKRSCKAASRRKRECFKAWAEAAKSCDANTSELKKAYNSASRDSSLLVSRQSCPREFLSARHSATAQEDDSLAHTAKEKADLLGCLFASNSTLDDRGRSPPTISRCDSSMPEITFRQRAVRKALSSLDIHKSSGPDGIPPIVLRTCAPELAPVLTRLFRYLYSLGTVPKCWKTALIHPIPKKGDRSDPSNYRPIAITSLFSKIMESIVNCQLLSFLADRSIKVVIDGACSDLKPVNAGVPQGCVLSPTLFLLHINDMLKLSNIHCYADDSTGDTFYTGRAGISRAVVDEYRNKLVSEVETLLRGVSDWGRQNLVQFNPKKTQVCAFSAKKTPFVATPLFENTLLKATASIGILGVDISSDVQFRGHLEGKAKLASKKLGVLSKARRYFTPGHRMQLYKAQIRPHMEYCSHLWAGAPSTSSFHLTVYNAERFESLTTNPSPSGLILWRCVEMWGHSASSTAFTMESVQRSCSEEPAAEFHHRTSRQNTKFHPYHLDVRRSTTERFSRQFLPRTTTMWNQLPTEVFPNQFDLGSFKKRAYQFLKGRQRTREPSGIESVHGRRYHLTSGEPPARLPPFYKKKKNLNNIFFVNSSDLNSNCLFKPRLLGVLVAFGDQIFIY</sequence>
<dbReference type="InterPro" id="IPR036691">
    <property type="entry name" value="Endo/exonu/phosph_ase_sf"/>
</dbReference>
<dbReference type="InterPro" id="IPR043502">
    <property type="entry name" value="DNA/RNA_pol_sf"/>
</dbReference>
<evidence type="ECO:0008006" key="6">
    <source>
        <dbReference type="Google" id="ProtNLM"/>
    </source>
</evidence>
<dbReference type="GO" id="GO:0031012">
    <property type="term" value="C:extracellular matrix"/>
    <property type="evidence" value="ECO:0007669"/>
    <property type="project" value="TreeGrafter"/>
</dbReference>
<dbReference type="OrthoDB" id="7468774at2759"/>
<dbReference type="GO" id="GO:0003824">
    <property type="term" value="F:catalytic activity"/>
    <property type="evidence" value="ECO:0007669"/>
    <property type="project" value="InterPro"/>
</dbReference>
<dbReference type="SUPFAM" id="SSF56219">
    <property type="entry name" value="DNase I-like"/>
    <property type="match status" value="1"/>
</dbReference>
<evidence type="ECO:0000256" key="1">
    <source>
        <dbReference type="SAM" id="MobiDB-lite"/>
    </source>
</evidence>
<feature type="compositionally biased region" description="Polar residues" evidence="1">
    <location>
        <begin position="1"/>
        <end position="10"/>
    </location>
</feature>
<comment type="caution">
    <text evidence="4">The sequence shown here is derived from an EMBL/GenBank/DDBJ whole genome shotgun (WGS) entry which is preliminary data.</text>
</comment>
<dbReference type="InterPro" id="IPR000477">
    <property type="entry name" value="RT_dom"/>
</dbReference>
<dbReference type="GO" id="GO:0071897">
    <property type="term" value="P:DNA biosynthetic process"/>
    <property type="evidence" value="ECO:0007669"/>
    <property type="project" value="UniProtKB-ARBA"/>
</dbReference>